<protein>
    <submittedName>
        <fullName evidence="2">(Perigord truffle) hypothetical protein</fullName>
    </submittedName>
</protein>
<organism evidence="2 3">
    <name type="scientific">Tuber melanosporum (strain Mel28)</name>
    <name type="common">Perigord black truffle</name>
    <dbReference type="NCBI Taxonomy" id="656061"/>
    <lineage>
        <taxon>Eukaryota</taxon>
        <taxon>Fungi</taxon>
        <taxon>Dikarya</taxon>
        <taxon>Ascomycota</taxon>
        <taxon>Pezizomycotina</taxon>
        <taxon>Pezizomycetes</taxon>
        <taxon>Pezizales</taxon>
        <taxon>Tuberaceae</taxon>
        <taxon>Tuber</taxon>
    </lineage>
</organism>
<dbReference type="eggNOG" id="ENOG502RMFV">
    <property type="taxonomic scope" value="Eukaryota"/>
</dbReference>
<sequence>MDGFILRCNDLRCRAQTDGRAVVTTCSGQRTCPACDTTLSKPDDAVITVLNPSDDYKTSVLSGLSPSIIIEICTRGLAFWTYQVTQEMSVFYQEHLAKSLRARGTEIQGENEKIIRDANDEISALRNKIAGMRVVEDELRRKNHELLQGWREKARKLAQTQELYDKLKRRTLISQVQQAATDQADQALYMTSHQPSDSRYFQDSLNKSAGNFSQQIQPSLEPEYTLTGAKIRNTHAQGGIGPGGRAGQSLQRPGRRPDDVGGMFLNDQTPFSSTPITGHEHRQRLDIQSSAIRFPGAQSEYGRPPLRGLNENTRGGRMGDGGKNRRLEVDENGRVVLDQH</sequence>
<dbReference type="PANTHER" id="PTHR14305">
    <property type="entry name" value="E3 UBIQUITIN-PROTEIN LIGASE CCNB1IP1"/>
    <property type="match status" value="1"/>
</dbReference>
<dbReference type="HOGENOM" id="CLU_049340_0_1_1"/>
<accession>D5G7Y5</accession>
<dbReference type="AlphaFoldDB" id="D5G7Y5"/>
<feature type="compositionally biased region" description="Basic and acidic residues" evidence="1">
    <location>
        <begin position="320"/>
        <end position="340"/>
    </location>
</feature>
<dbReference type="Proteomes" id="UP000006911">
    <property type="component" value="Unassembled WGS sequence"/>
</dbReference>
<dbReference type="EMBL" id="FN430034">
    <property type="protein sequence ID" value="CAZ80628.1"/>
    <property type="molecule type" value="Genomic_DNA"/>
</dbReference>
<dbReference type="KEGG" id="tml:GSTUM_00002691001"/>
<dbReference type="PANTHER" id="PTHR14305:SF0">
    <property type="entry name" value="E3 UBIQUITIN-PROTEIN LIGASE CCNB1IP1"/>
    <property type="match status" value="1"/>
</dbReference>
<dbReference type="GO" id="GO:0007131">
    <property type="term" value="P:reciprocal meiotic recombination"/>
    <property type="evidence" value="ECO:0007669"/>
    <property type="project" value="InterPro"/>
</dbReference>
<dbReference type="GO" id="GO:0000795">
    <property type="term" value="C:synaptonemal complex"/>
    <property type="evidence" value="ECO:0007669"/>
    <property type="project" value="InterPro"/>
</dbReference>
<evidence type="ECO:0000313" key="3">
    <source>
        <dbReference type="Proteomes" id="UP000006911"/>
    </source>
</evidence>
<dbReference type="InParanoid" id="D5G7Y5"/>
<dbReference type="GO" id="GO:0061630">
    <property type="term" value="F:ubiquitin protein ligase activity"/>
    <property type="evidence" value="ECO:0007669"/>
    <property type="project" value="InterPro"/>
</dbReference>
<proteinExistence type="predicted"/>
<keyword evidence="3" id="KW-1185">Reference proteome</keyword>
<dbReference type="GeneID" id="9184102"/>
<reference evidence="2 3" key="1">
    <citation type="journal article" date="2010" name="Nature">
        <title>Perigord black truffle genome uncovers evolutionary origins and mechanisms of symbiosis.</title>
        <authorList>
            <person name="Martin F."/>
            <person name="Kohler A."/>
            <person name="Murat C."/>
            <person name="Balestrini R."/>
            <person name="Coutinho P.M."/>
            <person name="Jaillon O."/>
            <person name="Montanini B."/>
            <person name="Morin E."/>
            <person name="Noel B."/>
            <person name="Percudani R."/>
            <person name="Porcel B."/>
            <person name="Rubini A."/>
            <person name="Amicucci A."/>
            <person name="Amselem J."/>
            <person name="Anthouard V."/>
            <person name="Arcioni S."/>
            <person name="Artiguenave F."/>
            <person name="Aury J.M."/>
            <person name="Ballario P."/>
            <person name="Bolchi A."/>
            <person name="Brenna A."/>
            <person name="Brun A."/>
            <person name="Buee M."/>
            <person name="Cantarel B."/>
            <person name="Chevalier G."/>
            <person name="Couloux A."/>
            <person name="Da Silva C."/>
            <person name="Denoeud F."/>
            <person name="Duplessis S."/>
            <person name="Ghignone S."/>
            <person name="Hilselberger B."/>
            <person name="Iotti M."/>
            <person name="Marcais B."/>
            <person name="Mello A."/>
            <person name="Miranda M."/>
            <person name="Pacioni G."/>
            <person name="Quesneville H."/>
            <person name="Riccioni C."/>
            <person name="Ruotolo R."/>
            <person name="Splivallo R."/>
            <person name="Stocchi V."/>
            <person name="Tisserant E."/>
            <person name="Viscomi A.R."/>
            <person name="Zambonelli A."/>
            <person name="Zampieri E."/>
            <person name="Henrissat B."/>
            <person name="Lebrun M.H."/>
            <person name="Paolocci F."/>
            <person name="Bonfante P."/>
            <person name="Ottonello S."/>
            <person name="Wincker P."/>
        </authorList>
    </citation>
    <scope>NUCLEOTIDE SEQUENCE [LARGE SCALE GENOMIC DNA]</scope>
    <source>
        <strain evidence="2 3">Mel28</strain>
    </source>
</reference>
<feature type="region of interest" description="Disordered" evidence="1">
    <location>
        <begin position="296"/>
        <end position="340"/>
    </location>
</feature>
<feature type="region of interest" description="Disordered" evidence="1">
    <location>
        <begin position="235"/>
        <end position="260"/>
    </location>
</feature>
<dbReference type="RefSeq" id="XP_002836437.1">
    <property type="nucleotide sequence ID" value="XM_002836391.1"/>
</dbReference>
<evidence type="ECO:0000313" key="2">
    <source>
        <dbReference type="EMBL" id="CAZ80628.1"/>
    </source>
</evidence>
<dbReference type="InterPro" id="IPR042448">
    <property type="entry name" value="CCNB1IP1"/>
</dbReference>
<dbReference type="STRING" id="656061.D5G7Y5"/>
<evidence type="ECO:0000256" key="1">
    <source>
        <dbReference type="SAM" id="MobiDB-lite"/>
    </source>
</evidence>
<gene>
    <name evidence="2" type="ORF">GSTUM_00002691001</name>
</gene>
<name>D5G7Y5_TUBMM</name>